<dbReference type="HOGENOM" id="CLU_051840_0_0_12"/>
<evidence type="ECO:0000313" key="3">
    <source>
        <dbReference type="EMBL" id="EMB34743.1"/>
    </source>
</evidence>
<feature type="domain" description="Serine dehydratase-like alpha subunit" evidence="2">
    <location>
        <begin position="90"/>
        <end position="425"/>
    </location>
</feature>
<reference evidence="3" key="1">
    <citation type="submission" date="2012-01" db="EMBL/GenBank/DDBJ databases">
        <title>The Genome Sequence of Treponema denticola H-22.</title>
        <authorList>
            <consortium name="The Broad Institute Genome Sequencing Platform"/>
            <person name="Earl A."/>
            <person name="Ward D."/>
            <person name="Feldgarden M."/>
            <person name="Gevers D."/>
            <person name="Blanton J.M."/>
            <person name="Fenno C.J."/>
            <person name="Baranova O.V."/>
            <person name="Mathney J."/>
            <person name="Dewhirst F.E."/>
            <person name="Izard J."/>
            <person name="Young S.K."/>
            <person name="Zeng Q."/>
            <person name="Gargeya S."/>
            <person name="Fitzgerald M."/>
            <person name="Haas B."/>
            <person name="Abouelleil A."/>
            <person name="Alvarado L."/>
            <person name="Arachchi H.M."/>
            <person name="Berlin A."/>
            <person name="Chapman S.B."/>
            <person name="Gearin G."/>
            <person name="Goldberg J."/>
            <person name="Griggs A."/>
            <person name="Gujja S."/>
            <person name="Hansen M."/>
            <person name="Heiman D."/>
            <person name="Howarth C."/>
            <person name="Larimer J."/>
            <person name="Lui A."/>
            <person name="MacDonald P.J.P."/>
            <person name="McCowen C."/>
            <person name="Montmayeur A."/>
            <person name="Murphy C."/>
            <person name="Neiman D."/>
            <person name="Pearson M."/>
            <person name="Priest M."/>
            <person name="Roberts A."/>
            <person name="Saif S."/>
            <person name="Shea T."/>
            <person name="Sisk P."/>
            <person name="Stolte C."/>
            <person name="Sykes S."/>
            <person name="Wortman J."/>
            <person name="Nusbaum C."/>
            <person name="Birren B."/>
        </authorList>
    </citation>
    <scope>NUCLEOTIDE SEQUENCE [LARGE SCALE GENOMIC DNA]</scope>
    <source>
        <strain evidence="3">H-22</strain>
    </source>
</reference>
<organism evidence="3">
    <name type="scientific">Treponema denticola H-22</name>
    <dbReference type="NCBI Taxonomy" id="999432"/>
    <lineage>
        <taxon>Bacteria</taxon>
        <taxon>Pseudomonadati</taxon>
        <taxon>Spirochaetota</taxon>
        <taxon>Spirochaetia</taxon>
        <taxon>Spirochaetales</taxon>
        <taxon>Treponemataceae</taxon>
        <taxon>Treponema</taxon>
    </lineage>
</organism>
<name>A0A0E2E6D0_TREDN</name>
<comment type="similarity">
    <text evidence="1">Belongs to the UPF0597 family.</text>
</comment>
<dbReference type="RefSeq" id="WP_002675592.1">
    <property type="nucleotide sequence ID" value="NZ_CM001795.1"/>
</dbReference>
<evidence type="ECO:0000256" key="1">
    <source>
        <dbReference type="HAMAP-Rule" id="MF_01845"/>
    </source>
</evidence>
<dbReference type="PIRSF" id="PIRSF006054">
    <property type="entry name" value="UCP006054"/>
    <property type="match status" value="1"/>
</dbReference>
<evidence type="ECO:0000259" key="2">
    <source>
        <dbReference type="Pfam" id="PF03313"/>
    </source>
</evidence>
<dbReference type="InterPro" id="IPR021144">
    <property type="entry name" value="UPF0597"/>
</dbReference>
<proteinExistence type="inferred from homology"/>
<dbReference type="Proteomes" id="UP000011705">
    <property type="component" value="Chromosome"/>
</dbReference>
<accession>A0A0E2E6D0</accession>
<protein>
    <recommendedName>
        <fullName evidence="1">UPF0597 protein HMPREF9726_00849</fullName>
    </recommendedName>
</protein>
<dbReference type="GO" id="GO:0080146">
    <property type="term" value="F:L-cysteine desulfhydrase activity"/>
    <property type="evidence" value="ECO:0007669"/>
    <property type="project" value="TreeGrafter"/>
</dbReference>
<dbReference type="AlphaFoldDB" id="A0A0E2E6D0"/>
<dbReference type="PANTHER" id="PTHR30501:SF2">
    <property type="entry name" value="UPF0597 PROTEIN YHAM"/>
    <property type="match status" value="1"/>
</dbReference>
<sequence length="431" mass="45647">MSLDKSKHEKYVQILREELVPALGCTEPIAIAYTAANLRKIMGGIPDEILIESSGNIIKNAKSVIVPNTGGMKGMEASALIGLIGGNADKGLEVLADVTEEHVKLAHEYLAKSCTKLKLMDTPASLHIRITGKLNGDTGVAELIHQHTNIVLLKKNDKIIFEKPFSLESAAGALTDRTCLNVKDILDFADTVPVDEVSPIIMRQVEYNMRVSEDGLKTSYGIETGKNILKYNQKKGDDFSVKVQAEGEVAAASDARMCGCSYPVITNSGSGNQGLAVSVPVVVYARENKISEEKLIRCLIVSNLLAIHQKTGIGRLSAYCGAVTAGAACAAAITYMKGGSYEQVCGTIVNTLGTVSGILCDGAKQSCAAKIASALDSALFSHELAMDGNFFAGGDGIVKDDIEKTIAGIGVVAAQGMHKTDEVVLQVMLKD</sequence>
<dbReference type="GO" id="GO:0019450">
    <property type="term" value="P:L-cysteine catabolic process to pyruvate"/>
    <property type="evidence" value="ECO:0007669"/>
    <property type="project" value="TreeGrafter"/>
</dbReference>
<dbReference type="InterPro" id="IPR005130">
    <property type="entry name" value="Ser_deHydtase-like_asu"/>
</dbReference>
<dbReference type="EMBL" id="AGDV01000007">
    <property type="protein sequence ID" value="EMB34743.1"/>
    <property type="molecule type" value="Genomic_DNA"/>
</dbReference>
<comment type="caution">
    <text evidence="3">The sequence shown here is derived from an EMBL/GenBank/DDBJ whole genome shotgun (WGS) entry which is preliminary data.</text>
</comment>
<dbReference type="HAMAP" id="MF_01845">
    <property type="entry name" value="UPF0597"/>
    <property type="match status" value="1"/>
</dbReference>
<dbReference type="PATRIC" id="fig|999432.5.peg.882"/>
<dbReference type="PANTHER" id="PTHR30501">
    <property type="entry name" value="UPF0597 PROTEIN YHAM"/>
    <property type="match status" value="1"/>
</dbReference>
<dbReference type="Pfam" id="PF03313">
    <property type="entry name" value="SDH_alpha"/>
    <property type="match status" value="1"/>
</dbReference>
<gene>
    <name evidence="3" type="ORF">HMPREF9726_00849</name>
</gene>